<comment type="caution">
    <text evidence="2">The sequence shown here is derived from an EMBL/GenBank/DDBJ whole genome shotgun (WGS) entry which is preliminary data.</text>
</comment>
<dbReference type="GO" id="GO:0043856">
    <property type="term" value="F:anti-sigma factor antagonist activity"/>
    <property type="evidence" value="ECO:0007669"/>
    <property type="project" value="TreeGrafter"/>
</dbReference>
<dbReference type="Pfam" id="PF01740">
    <property type="entry name" value="STAS"/>
    <property type="match status" value="2"/>
</dbReference>
<sequence>MAENVLANVDAHYLIFNIKELTGMKQAKLQTKKFKDALFIRYSGNDEEDLRTITSENIKKCIEENNTVLVLDLESVKHFFSVSISRLVEVLKTTERMNARLYLVNVPESVLKVLSMVNIISKFKIYRSDYEFISQYEQEIKSSGASVPEAGSMDDFSVSREKQGNREIVRITDSLVEEMRGYKLLDEIKTALAQGIKNIALDFANVDYVDSVGIGVLMAAYNAAIEKGVVIKVENANDIVRQILNEADIGKQLGL</sequence>
<protein>
    <recommendedName>
        <fullName evidence="1">STAS domain-containing protein</fullName>
    </recommendedName>
</protein>
<dbReference type="InterPro" id="IPR036513">
    <property type="entry name" value="STAS_dom_sf"/>
</dbReference>
<name>A0A1F7F867_UNCRA</name>
<dbReference type="AlphaFoldDB" id="A0A1F7F867"/>
<dbReference type="Gene3D" id="3.30.750.24">
    <property type="entry name" value="STAS domain"/>
    <property type="match status" value="2"/>
</dbReference>
<evidence type="ECO:0000259" key="1">
    <source>
        <dbReference type="PROSITE" id="PS50801"/>
    </source>
</evidence>
<dbReference type="CDD" id="cd07043">
    <property type="entry name" value="STAS_anti-anti-sigma_factors"/>
    <property type="match status" value="1"/>
</dbReference>
<dbReference type="EMBL" id="MFYX01000101">
    <property type="protein sequence ID" value="OGK02849.1"/>
    <property type="molecule type" value="Genomic_DNA"/>
</dbReference>
<evidence type="ECO:0000313" key="2">
    <source>
        <dbReference type="EMBL" id="OGK02849.1"/>
    </source>
</evidence>
<dbReference type="PROSITE" id="PS50801">
    <property type="entry name" value="STAS"/>
    <property type="match status" value="2"/>
</dbReference>
<feature type="domain" description="STAS" evidence="1">
    <location>
        <begin position="184"/>
        <end position="255"/>
    </location>
</feature>
<evidence type="ECO:0000313" key="3">
    <source>
        <dbReference type="Proteomes" id="UP000179243"/>
    </source>
</evidence>
<dbReference type="InterPro" id="IPR002645">
    <property type="entry name" value="STAS_dom"/>
</dbReference>
<proteinExistence type="predicted"/>
<feature type="domain" description="STAS" evidence="1">
    <location>
        <begin position="27"/>
        <end position="136"/>
    </location>
</feature>
<dbReference type="PANTHER" id="PTHR33495">
    <property type="entry name" value="ANTI-SIGMA FACTOR ANTAGONIST TM_1081-RELATED-RELATED"/>
    <property type="match status" value="1"/>
</dbReference>
<gene>
    <name evidence="2" type="ORF">A2519_06690</name>
</gene>
<organism evidence="2 3">
    <name type="scientific">Candidatus Raymondbacteria bacterium RIFOXYD12_FULL_49_13</name>
    <dbReference type="NCBI Taxonomy" id="1817890"/>
    <lineage>
        <taxon>Bacteria</taxon>
        <taxon>Raymondiibacteriota</taxon>
    </lineage>
</organism>
<accession>A0A1F7F867</accession>
<dbReference type="Proteomes" id="UP000179243">
    <property type="component" value="Unassembled WGS sequence"/>
</dbReference>
<reference evidence="2 3" key="1">
    <citation type="journal article" date="2016" name="Nat. Commun.">
        <title>Thousands of microbial genomes shed light on interconnected biogeochemical processes in an aquifer system.</title>
        <authorList>
            <person name="Anantharaman K."/>
            <person name="Brown C.T."/>
            <person name="Hug L.A."/>
            <person name="Sharon I."/>
            <person name="Castelle C.J."/>
            <person name="Probst A.J."/>
            <person name="Thomas B.C."/>
            <person name="Singh A."/>
            <person name="Wilkins M.J."/>
            <person name="Karaoz U."/>
            <person name="Brodie E.L."/>
            <person name="Williams K.H."/>
            <person name="Hubbard S.S."/>
            <person name="Banfield J.F."/>
        </authorList>
    </citation>
    <scope>NUCLEOTIDE SEQUENCE [LARGE SCALE GENOMIC DNA]</scope>
</reference>
<dbReference type="SUPFAM" id="SSF52091">
    <property type="entry name" value="SpoIIaa-like"/>
    <property type="match status" value="2"/>
</dbReference>